<dbReference type="AlphaFoldDB" id="A0ABD0LPW7"/>
<dbReference type="Proteomes" id="UP001519460">
    <property type="component" value="Unassembled WGS sequence"/>
</dbReference>
<organism evidence="1 2">
    <name type="scientific">Batillaria attramentaria</name>
    <dbReference type="NCBI Taxonomy" id="370345"/>
    <lineage>
        <taxon>Eukaryota</taxon>
        <taxon>Metazoa</taxon>
        <taxon>Spiralia</taxon>
        <taxon>Lophotrochozoa</taxon>
        <taxon>Mollusca</taxon>
        <taxon>Gastropoda</taxon>
        <taxon>Caenogastropoda</taxon>
        <taxon>Sorbeoconcha</taxon>
        <taxon>Cerithioidea</taxon>
        <taxon>Batillariidae</taxon>
        <taxon>Batillaria</taxon>
    </lineage>
</organism>
<sequence length="65" mass="7380">PDLRRAVAGLVLAEWGASDLLARISHTEGFMASRYVVERWEDLRHLAENRAGAFLTLVPKELFEE</sequence>
<keyword evidence="2" id="KW-1185">Reference proteome</keyword>
<accession>A0ABD0LPW7</accession>
<reference evidence="1 2" key="1">
    <citation type="journal article" date="2023" name="Sci. Data">
        <title>Genome assembly of the Korean intertidal mud-creeper Batillaria attramentaria.</title>
        <authorList>
            <person name="Patra A.K."/>
            <person name="Ho P.T."/>
            <person name="Jun S."/>
            <person name="Lee S.J."/>
            <person name="Kim Y."/>
            <person name="Won Y.J."/>
        </authorList>
    </citation>
    <scope>NUCLEOTIDE SEQUENCE [LARGE SCALE GENOMIC DNA]</scope>
    <source>
        <strain evidence="1">Wonlab-2016</strain>
    </source>
</reference>
<comment type="caution">
    <text evidence="1">The sequence shown here is derived from an EMBL/GenBank/DDBJ whole genome shotgun (WGS) entry which is preliminary data.</text>
</comment>
<evidence type="ECO:0000313" key="1">
    <source>
        <dbReference type="EMBL" id="KAK7501117.1"/>
    </source>
</evidence>
<protein>
    <submittedName>
        <fullName evidence="1">Uncharacterized protein</fullName>
    </submittedName>
</protein>
<dbReference type="EMBL" id="JACVVK020000033">
    <property type="protein sequence ID" value="KAK7501117.1"/>
    <property type="molecule type" value="Genomic_DNA"/>
</dbReference>
<evidence type="ECO:0000313" key="2">
    <source>
        <dbReference type="Proteomes" id="UP001519460"/>
    </source>
</evidence>
<proteinExistence type="predicted"/>
<feature type="non-terminal residue" evidence="1">
    <location>
        <position position="1"/>
    </location>
</feature>
<gene>
    <name evidence="1" type="ORF">BaRGS_00007602</name>
</gene>
<name>A0ABD0LPW7_9CAEN</name>